<evidence type="ECO:0000313" key="2">
    <source>
        <dbReference type="Proteomes" id="UP000238877"/>
    </source>
</evidence>
<dbReference type="SUPFAM" id="SSF56219">
    <property type="entry name" value="DNase I-like"/>
    <property type="match status" value="1"/>
</dbReference>
<gene>
    <name evidence="1" type="ORF">VTHSUH11_04760</name>
</gene>
<organism evidence="1 2">
    <name type="scientific">Veillonella tobetsuensis</name>
    <dbReference type="NCBI Taxonomy" id="1110546"/>
    <lineage>
        <taxon>Bacteria</taxon>
        <taxon>Bacillati</taxon>
        <taxon>Bacillota</taxon>
        <taxon>Negativicutes</taxon>
        <taxon>Veillonellales</taxon>
        <taxon>Veillonellaceae</taxon>
        <taxon>Veillonella</taxon>
    </lineage>
</organism>
<protein>
    <recommendedName>
        <fullName evidence="3">Endonuclease/exonuclease/phosphatase domain-containing protein</fullName>
    </recommendedName>
</protein>
<name>A0A2S7ZQC3_9FIRM</name>
<reference evidence="1 2" key="1">
    <citation type="submission" date="2018-01" db="EMBL/GenBank/DDBJ databases">
        <title>Draft genome sequences of clinical isolates and type strains of oral Veillonella including Veillonella infantum sp., nov.</title>
        <authorList>
            <person name="Mashima I."/>
            <person name="Liao Y.-C."/>
            <person name="Sabharwal A."/>
            <person name="Haase E.M."/>
            <person name="Nakazawa F."/>
            <person name="Scannapieco F.A."/>
        </authorList>
    </citation>
    <scope>NUCLEOTIDE SEQUENCE [LARGE SCALE GENOMIC DNA]</scope>
    <source>
        <strain evidence="1 2">Y6</strain>
    </source>
</reference>
<comment type="caution">
    <text evidence="1">The sequence shown here is derived from an EMBL/GenBank/DDBJ whole genome shotgun (WGS) entry which is preliminary data.</text>
</comment>
<accession>A0A2S7ZQC3</accession>
<dbReference type="AlphaFoldDB" id="A0A2S7ZQC3"/>
<dbReference type="EMBL" id="PPDF01000008">
    <property type="protein sequence ID" value="PQL25395.1"/>
    <property type="molecule type" value="Genomic_DNA"/>
</dbReference>
<evidence type="ECO:0000313" key="1">
    <source>
        <dbReference type="EMBL" id="PQL25395.1"/>
    </source>
</evidence>
<proteinExistence type="predicted"/>
<sequence length="386" mass="45077">MKIRIASFNIEKFSRQSVYCTNDAESRKDIKMIAKIIRENNFDIIALQEVFHPEALKYLLRELSYQNPVDVSVSRMGAYTAQIAGFKSDTWEARWAQPKPKFSNMAAEGYAFIWNTKRIGLSRNMKGKIFEPRIADYGHAFELVRPPLIARFTPLNRYYEIRLINTHIVFSIKDEDKLRTNQDGEQISSYTKLRNLELQVLLKGIYKRFSNMVVDYRGIDKYARNLVSYTFLLGDYNLNLQDVKNVARPSECLDFNNLIGYIDGDKSMWIETVNSERTTLRKTVRSIDNTLDRDIITVQSNESKTYEAKDYLANNFDHFSFDLNMLEDHGIHMPKYGVVLAYENYKDDEVSNRFEQYTKKVSDHLPIYLDFSIKNTGKSKGEFDDS</sequence>
<dbReference type="Proteomes" id="UP000238877">
    <property type="component" value="Unassembled WGS sequence"/>
</dbReference>
<dbReference type="Gene3D" id="3.60.10.10">
    <property type="entry name" value="Endonuclease/exonuclease/phosphatase"/>
    <property type="match status" value="1"/>
</dbReference>
<dbReference type="InterPro" id="IPR036691">
    <property type="entry name" value="Endo/exonu/phosph_ase_sf"/>
</dbReference>
<evidence type="ECO:0008006" key="3">
    <source>
        <dbReference type="Google" id="ProtNLM"/>
    </source>
</evidence>